<feature type="non-terminal residue" evidence="1">
    <location>
        <position position="42"/>
    </location>
</feature>
<organism evidence="1 2">
    <name type="scientific">Funneliformis caledonium</name>
    <dbReference type="NCBI Taxonomy" id="1117310"/>
    <lineage>
        <taxon>Eukaryota</taxon>
        <taxon>Fungi</taxon>
        <taxon>Fungi incertae sedis</taxon>
        <taxon>Mucoromycota</taxon>
        <taxon>Glomeromycotina</taxon>
        <taxon>Glomeromycetes</taxon>
        <taxon>Glomerales</taxon>
        <taxon>Glomeraceae</taxon>
        <taxon>Funneliformis</taxon>
    </lineage>
</organism>
<dbReference type="EMBL" id="CAJVPQ010015161">
    <property type="protein sequence ID" value="CAG8741816.1"/>
    <property type="molecule type" value="Genomic_DNA"/>
</dbReference>
<keyword evidence="2" id="KW-1185">Reference proteome</keyword>
<accession>A0A9N9IM87</accession>
<evidence type="ECO:0000313" key="2">
    <source>
        <dbReference type="Proteomes" id="UP000789570"/>
    </source>
</evidence>
<proteinExistence type="predicted"/>
<evidence type="ECO:0000313" key="1">
    <source>
        <dbReference type="EMBL" id="CAG8741816.1"/>
    </source>
</evidence>
<dbReference type="Proteomes" id="UP000789570">
    <property type="component" value="Unassembled WGS sequence"/>
</dbReference>
<name>A0A9N9IM87_9GLOM</name>
<gene>
    <name evidence="1" type="ORF">FCALED_LOCUS15676</name>
</gene>
<sequence>EDNAIPFTDVTVEAISQSLRSQEYQSRGFEQLKHIVDDKIYY</sequence>
<protein>
    <submittedName>
        <fullName evidence="1">4436_t:CDS:1</fullName>
    </submittedName>
</protein>
<comment type="caution">
    <text evidence="1">The sequence shown here is derived from an EMBL/GenBank/DDBJ whole genome shotgun (WGS) entry which is preliminary data.</text>
</comment>
<dbReference type="AlphaFoldDB" id="A0A9N9IM87"/>
<feature type="non-terminal residue" evidence="1">
    <location>
        <position position="1"/>
    </location>
</feature>
<reference evidence="1" key="1">
    <citation type="submission" date="2021-06" db="EMBL/GenBank/DDBJ databases">
        <authorList>
            <person name="Kallberg Y."/>
            <person name="Tangrot J."/>
            <person name="Rosling A."/>
        </authorList>
    </citation>
    <scope>NUCLEOTIDE SEQUENCE</scope>
    <source>
        <strain evidence="1">UK204</strain>
    </source>
</reference>